<evidence type="ECO:0000256" key="1">
    <source>
        <dbReference type="SAM" id="MobiDB-lite"/>
    </source>
</evidence>
<gene>
    <name evidence="2" type="ORF">HERILL_LOCUS5348</name>
</gene>
<dbReference type="AlphaFoldDB" id="A0A7R8UKN1"/>
<dbReference type="EMBL" id="LR899010">
    <property type="protein sequence ID" value="CAD7082302.1"/>
    <property type="molecule type" value="Genomic_DNA"/>
</dbReference>
<feature type="region of interest" description="Disordered" evidence="1">
    <location>
        <begin position="101"/>
        <end position="147"/>
    </location>
</feature>
<organism evidence="2 3">
    <name type="scientific">Hermetia illucens</name>
    <name type="common">Black soldier fly</name>
    <dbReference type="NCBI Taxonomy" id="343691"/>
    <lineage>
        <taxon>Eukaryota</taxon>
        <taxon>Metazoa</taxon>
        <taxon>Ecdysozoa</taxon>
        <taxon>Arthropoda</taxon>
        <taxon>Hexapoda</taxon>
        <taxon>Insecta</taxon>
        <taxon>Pterygota</taxon>
        <taxon>Neoptera</taxon>
        <taxon>Endopterygota</taxon>
        <taxon>Diptera</taxon>
        <taxon>Brachycera</taxon>
        <taxon>Stratiomyomorpha</taxon>
        <taxon>Stratiomyidae</taxon>
        <taxon>Hermetiinae</taxon>
        <taxon>Hermetia</taxon>
    </lineage>
</organism>
<evidence type="ECO:0000313" key="3">
    <source>
        <dbReference type="Proteomes" id="UP000594454"/>
    </source>
</evidence>
<keyword evidence="3" id="KW-1185">Reference proteome</keyword>
<proteinExistence type="predicted"/>
<feature type="compositionally biased region" description="Polar residues" evidence="1">
    <location>
        <begin position="102"/>
        <end position="125"/>
    </location>
</feature>
<evidence type="ECO:0008006" key="4">
    <source>
        <dbReference type="Google" id="ProtNLM"/>
    </source>
</evidence>
<evidence type="ECO:0000313" key="2">
    <source>
        <dbReference type="EMBL" id="CAD7082302.1"/>
    </source>
</evidence>
<sequence>MSVKYTLRPDEDELLVESVQKEDILYDLKQHYKREEKKEEGTTGKAAKKKRPQYWQRLQFLDTVEDERTSFTNVFALSNAGASFETPQQGIGNEYEEDAPIEQTSQHLSPHTSSQLTQRTNSTPSPHEERSELEFQRPNPKQRKESSVLQKYLLERKEDRKHLKRCLEDLLAYPGPPQNENEIDMFFKAMAATVKQFRLDLATRTKTSVFKVVTDMELLNQQSLIPRDIEFTNIQYDEN</sequence>
<feature type="compositionally biased region" description="Basic and acidic residues" evidence="1">
    <location>
        <begin position="126"/>
        <end position="135"/>
    </location>
</feature>
<accession>A0A7R8UKN1</accession>
<protein>
    <recommendedName>
        <fullName evidence="4">BESS domain-containing protein</fullName>
    </recommendedName>
</protein>
<dbReference type="Proteomes" id="UP000594454">
    <property type="component" value="Chromosome 2"/>
</dbReference>
<name>A0A7R8UKN1_HERIL</name>
<dbReference type="InParanoid" id="A0A7R8UKN1"/>
<reference evidence="2 3" key="1">
    <citation type="submission" date="2020-11" db="EMBL/GenBank/DDBJ databases">
        <authorList>
            <person name="Wallbank WR R."/>
            <person name="Pardo Diaz C."/>
            <person name="Kozak K."/>
            <person name="Martin S."/>
            <person name="Jiggins C."/>
            <person name="Moest M."/>
            <person name="Warren A I."/>
            <person name="Generalovic N T."/>
            <person name="Byers J.R.P. K."/>
            <person name="Montejo-Kovacevich G."/>
            <person name="Yen C E."/>
        </authorList>
    </citation>
    <scope>NUCLEOTIDE SEQUENCE [LARGE SCALE GENOMIC DNA]</scope>
</reference>